<keyword evidence="4" id="KW-1133">Transmembrane helix</keyword>
<dbReference type="AlphaFoldDB" id="A0A8H8RB49"/>
<gene>
    <name evidence="8" type="primary">SYM1</name>
    <name evidence="8" type="ORF">LOCC1_G008522</name>
</gene>
<dbReference type="Pfam" id="PF04117">
    <property type="entry name" value="Mpv17_PMP22"/>
    <property type="match status" value="1"/>
</dbReference>
<dbReference type="Proteomes" id="UP000443090">
    <property type="component" value="Unassembled WGS sequence"/>
</dbReference>
<feature type="compositionally biased region" description="Polar residues" evidence="7">
    <location>
        <begin position="24"/>
        <end position="37"/>
    </location>
</feature>
<comment type="caution">
    <text evidence="8">The sequence shown here is derived from an EMBL/GenBank/DDBJ whole genome shotgun (WGS) entry which is preliminary data.</text>
</comment>
<comment type="similarity">
    <text evidence="2 6">Belongs to the peroxisomal membrane protein PXMP2/4 family.</text>
</comment>
<keyword evidence="9" id="KW-1185">Reference proteome</keyword>
<evidence type="ECO:0000256" key="7">
    <source>
        <dbReference type="SAM" id="MobiDB-lite"/>
    </source>
</evidence>
<evidence type="ECO:0000256" key="2">
    <source>
        <dbReference type="ARBA" id="ARBA00006824"/>
    </source>
</evidence>
<evidence type="ECO:0000256" key="3">
    <source>
        <dbReference type="ARBA" id="ARBA00022692"/>
    </source>
</evidence>
<dbReference type="EMBL" id="QGMI01001920">
    <property type="protein sequence ID" value="TVY31956.1"/>
    <property type="molecule type" value="Genomic_DNA"/>
</dbReference>
<reference evidence="8 9" key="1">
    <citation type="submission" date="2018-05" db="EMBL/GenBank/DDBJ databases">
        <title>Genome sequencing and assembly of the regulated plant pathogen Lachnellula willkommii and related sister species for the development of diagnostic species identification markers.</title>
        <authorList>
            <person name="Giroux E."/>
            <person name="Bilodeau G."/>
        </authorList>
    </citation>
    <scope>NUCLEOTIDE SEQUENCE [LARGE SCALE GENOMIC DNA]</scope>
    <source>
        <strain evidence="8 9">CBS 160.35</strain>
    </source>
</reference>
<evidence type="ECO:0000313" key="9">
    <source>
        <dbReference type="Proteomes" id="UP000443090"/>
    </source>
</evidence>
<organism evidence="8 9">
    <name type="scientific">Lachnellula occidentalis</name>
    <dbReference type="NCBI Taxonomy" id="215460"/>
    <lineage>
        <taxon>Eukaryota</taxon>
        <taxon>Fungi</taxon>
        <taxon>Dikarya</taxon>
        <taxon>Ascomycota</taxon>
        <taxon>Pezizomycotina</taxon>
        <taxon>Leotiomycetes</taxon>
        <taxon>Helotiales</taxon>
        <taxon>Lachnaceae</taxon>
        <taxon>Lachnellula</taxon>
    </lineage>
</organism>
<dbReference type="PANTHER" id="PTHR11266:SF113">
    <property type="entry name" value="MEMBRANE PROTEIN, MPV17_PMP22 FAMILY, PUTATIVE (AFU_ORTHOLOGUE AFUA_1G13840)-RELATED"/>
    <property type="match status" value="1"/>
</dbReference>
<dbReference type="InterPro" id="IPR007248">
    <property type="entry name" value="Mpv17_PMP22"/>
</dbReference>
<evidence type="ECO:0000256" key="5">
    <source>
        <dbReference type="ARBA" id="ARBA00023136"/>
    </source>
</evidence>
<evidence type="ECO:0000256" key="4">
    <source>
        <dbReference type="ARBA" id="ARBA00022989"/>
    </source>
</evidence>
<evidence type="ECO:0000256" key="6">
    <source>
        <dbReference type="RuleBase" id="RU363053"/>
    </source>
</evidence>
<protein>
    <submittedName>
        <fullName evidence="8">Protein SYM1</fullName>
    </submittedName>
</protein>
<dbReference type="OrthoDB" id="430207at2759"/>
<evidence type="ECO:0000256" key="1">
    <source>
        <dbReference type="ARBA" id="ARBA00004141"/>
    </source>
</evidence>
<feature type="region of interest" description="Disordered" evidence="7">
    <location>
        <begin position="16"/>
        <end position="47"/>
    </location>
</feature>
<proteinExistence type="inferred from homology"/>
<evidence type="ECO:0000313" key="8">
    <source>
        <dbReference type="EMBL" id="TVY31956.1"/>
    </source>
</evidence>
<dbReference type="PANTHER" id="PTHR11266">
    <property type="entry name" value="PEROXISOMAL MEMBRANE PROTEIN 2, PXMP2 MPV17"/>
    <property type="match status" value="1"/>
</dbReference>
<feature type="non-terminal residue" evidence="8">
    <location>
        <position position="1"/>
    </location>
</feature>
<accession>A0A8H8RB49</accession>
<dbReference type="GO" id="GO:0005739">
    <property type="term" value="C:mitochondrion"/>
    <property type="evidence" value="ECO:0007669"/>
    <property type="project" value="TreeGrafter"/>
</dbReference>
<sequence>MAASILATKAAGRVLARRSHLPNPRSQTKRYNQTKAPSTPKPDDNVNPATIPVANTISAVPLPPRALWQRLGPLSRGFEAYGRSQRKRPLTTQFWSALVVFFLGDLSAQSITDEEYNPARSLRAIIIGAGAAIPSYKWFLFLGNSFNYSSKTLSLATKVIVNQALFTPINNSYFFGSQALLTGDSLPEVWERIKRTVPPSMVNSLKVWPAVTAFNFTFIEPQYRSVFAGCIAIGWQTYLSYLNRTAEMEEAAKKARADRNGGEESDI</sequence>
<comment type="subcellular location">
    <subcellularLocation>
        <location evidence="1">Membrane</location>
        <topology evidence="1">Multi-pass membrane protein</topology>
    </subcellularLocation>
</comment>
<keyword evidence="5" id="KW-0472">Membrane</keyword>
<keyword evidence="3" id="KW-0812">Transmembrane</keyword>
<name>A0A8H8RB49_9HELO</name>
<dbReference type="GO" id="GO:0016020">
    <property type="term" value="C:membrane"/>
    <property type="evidence" value="ECO:0007669"/>
    <property type="project" value="UniProtKB-SubCell"/>
</dbReference>